<evidence type="ECO:0008006" key="4">
    <source>
        <dbReference type="Google" id="ProtNLM"/>
    </source>
</evidence>
<dbReference type="EMBL" id="CP114199">
    <property type="protein sequence ID" value="WAT94037.1"/>
    <property type="molecule type" value="Genomic_DNA"/>
</dbReference>
<dbReference type="RefSeq" id="WP_228085979.1">
    <property type="nucleotide sequence ID" value="NZ_CP097872.1"/>
</dbReference>
<dbReference type="Proteomes" id="UP001156560">
    <property type="component" value="Plasmid pHLD"/>
</dbReference>
<geneLocation type="plasmid" evidence="2 3">
    <name>pHLD</name>
</geneLocation>
<evidence type="ECO:0000313" key="2">
    <source>
        <dbReference type="EMBL" id="WAT94037.1"/>
    </source>
</evidence>
<organism evidence="2 3">
    <name type="scientific">Vibrio parahaemolyticus</name>
    <dbReference type="NCBI Taxonomy" id="670"/>
    <lineage>
        <taxon>Bacteria</taxon>
        <taxon>Pseudomonadati</taxon>
        <taxon>Pseudomonadota</taxon>
        <taxon>Gammaproteobacteria</taxon>
        <taxon>Vibrionales</taxon>
        <taxon>Vibrionaceae</taxon>
        <taxon>Vibrio</taxon>
    </lineage>
</organism>
<keyword evidence="2" id="KW-0614">Plasmid</keyword>
<feature type="chain" id="PRO_5041248903" description="Rap1a immunity protein domain-containing protein" evidence="1">
    <location>
        <begin position="21"/>
        <end position="149"/>
    </location>
</feature>
<proteinExistence type="predicted"/>
<keyword evidence="1" id="KW-0732">Signal</keyword>
<evidence type="ECO:0000256" key="1">
    <source>
        <dbReference type="SAM" id="SignalP"/>
    </source>
</evidence>
<protein>
    <recommendedName>
        <fullName evidence="4">Rap1a immunity protein domain-containing protein</fullName>
    </recommendedName>
</protein>
<gene>
    <name evidence="2" type="ORF">O1Q84_27780</name>
</gene>
<accession>A0AA47JNF8</accession>
<feature type="signal peptide" evidence="1">
    <location>
        <begin position="1"/>
        <end position="20"/>
    </location>
</feature>
<sequence>MMKKWIVFGFTALCSFSGLATNNFDETINSKNNPASMAYYIEHYQNTDSQEFQYLLVSVRAAADTVDFYTTRLDARNQRIDYCLPMEDPANRERLWSWKTKELMLLINNYIEHDPSYRKYGKAGVRTSIGSYLTTALKEQFPCPVQKQL</sequence>
<name>A0AA47JNF8_VIBPH</name>
<evidence type="ECO:0000313" key="3">
    <source>
        <dbReference type="Proteomes" id="UP001156560"/>
    </source>
</evidence>
<reference evidence="2" key="1">
    <citation type="submission" date="2022-12" db="EMBL/GenBank/DDBJ databases">
        <title>Vibrio parahaemolyticus become highly virulent by producing novel Tc toxins.</title>
        <authorList>
            <person name="Yang F."/>
            <person name="You Y."/>
            <person name="Lai Q."/>
            <person name="Xu L."/>
            <person name="Li F."/>
        </authorList>
    </citation>
    <scope>NUCLEOTIDE SEQUENCE</scope>
    <source>
        <strain evidence="2">Vp-HL-202005</strain>
        <plasmid evidence="2">pHLD</plasmid>
    </source>
</reference>
<dbReference type="AlphaFoldDB" id="A0AA47JNF8"/>